<sequence>MFRTRPCPDGNHAATGQSSEAGYTFVEALLHLAIFSLFFILFAGFFRYSAEMAHHIGDPSSVEWELFRYELADYLGEVEGVHILDGGSRLRIITGDKVTEIGHYPAASLIRKRVNDQGHEPMLTGVRSVRFSVEEGVLSVSAVFMDGKERRSMHHLLQTKK</sequence>
<keyword evidence="1" id="KW-0812">Transmembrane</keyword>
<accession>A0A1H6WYX2</accession>
<evidence type="ECO:0000313" key="3">
    <source>
        <dbReference type="Proteomes" id="UP000199200"/>
    </source>
</evidence>
<dbReference type="Proteomes" id="UP000199200">
    <property type="component" value="Unassembled WGS sequence"/>
</dbReference>
<protein>
    <submittedName>
        <fullName evidence="2">Putative Competence protein ComGF</fullName>
    </submittedName>
</protein>
<name>A0A1H6WYX2_9BACL</name>
<keyword evidence="3" id="KW-1185">Reference proteome</keyword>
<dbReference type="InterPro" id="IPR016977">
    <property type="entry name" value="ComGF"/>
</dbReference>
<reference evidence="3" key="1">
    <citation type="submission" date="2016-10" db="EMBL/GenBank/DDBJ databases">
        <authorList>
            <person name="Varghese N."/>
            <person name="Submissions S."/>
        </authorList>
    </citation>
    <scope>NUCLEOTIDE SEQUENCE [LARGE SCALE GENOMIC DNA]</scope>
    <source>
        <strain evidence="3">CGMCC 1.6763</strain>
    </source>
</reference>
<dbReference type="AlphaFoldDB" id="A0A1H6WYX2"/>
<dbReference type="STRING" id="426757.SAMN04488127_1256"/>
<proteinExistence type="predicted"/>
<feature type="transmembrane region" description="Helical" evidence="1">
    <location>
        <begin position="28"/>
        <end position="46"/>
    </location>
</feature>
<dbReference type="RefSeq" id="WP_281242812.1">
    <property type="nucleotide sequence ID" value="NZ_JBNAFL010000002.1"/>
</dbReference>
<gene>
    <name evidence="2" type="ORF">SAMN04488127_1256</name>
</gene>
<keyword evidence="1" id="KW-1133">Transmembrane helix</keyword>
<evidence type="ECO:0000313" key="2">
    <source>
        <dbReference type="EMBL" id="SEJ20474.1"/>
    </source>
</evidence>
<dbReference type="Pfam" id="PF15980">
    <property type="entry name" value="ComGF"/>
    <property type="match status" value="1"/>
</dbReference>
<dbReference type="EMBL" id="FNZF01000002">
    <property type="protein sequence ID" value="SEJ20474.1"/>
    <property type="molecule type" value="Genomic_DNA"/>
</dbReference>
<organism evidence="2 3">
    <name type="scientific">Bhargavaea ginsengi</name>
    <dbReference type="NCBI Taxonomy" id="426757"/>
    <lineage>
        <taxon>Bacteria</taxon>
        <taxon>Bacillati</taxon>
        <taxon>Bacillota</taxon>
        <taxon>Bacilli</taxon>
        <taxon>Bacillales</taxon>
        <taxon>Caryophanaceae</taxon>
        <taxon>Bhargavaea</taxon>
    </lineage>
</organism>
<dbReference type="NCBIfam" id="NF041002">
    <property type="entry name" value="pilin_ComGF"/>
    <property type="match status" value="1"/>
</dbReference>
<evidence type="ECO:0000256" key="1">
    <source>
        <dbReference type="SAM" id="Phobius"/>
    </source>
</evidence>
<keyword evidence="1" id="KW-0472">Membrane</keyword>